<evidence type="ECO:0000256" key="1">
    <source>
        <dbReference type="SAM" id="MobiDB-lite"/>
    </source>
</evidence>
<evidence type="ECO:0000313" key="3">
    <source>
        <dbReference type="WBParaSite" id="ACAC_0000437001-mRNA-1"/>
    </source>
</evidence>
<feature type="region of interest" description="Disordered" evidence="1">
    <location>
        <begin position="34"/>
        <end position="59"/>
    </location>
</feature>
<dbReference type="AlphaFoldDB" id="A0A0K0D2S5"/>
<sequence>MNTSHIRNEFEDPEEDRHKSFSHLKQALDQLEPYEDNVDSMSIQNSPGIKTEPPQTEEKEEGLEIQVNEMITVRQGPQLFMPPRRLRCPPTANAMTENSDWLKTLTPNEILIALVNFFAPPMSGDDSPPLLDRECTPSDDTFTITSQDVSVNGKMNTFTVYDPRETFVEAKPTQMKLPTATIADDSMDRKFPAMTLGGALGMRRQQRTVTEQSLNNNLTLDQLNPPLAEALAAMKSKNGVISKSGNNSSVSISDGYTGRRELLPTRMSGPVTLEALAPSNSTTTDGNVATSGHLVSFNGLTTEVPEEIHCHLCDYPMKLCIRKSKYKGEIREYAAYRCLRKGCQTFRSVRKVIEPDLSFPRKRKLEESAVETSDACNVSSRSGGGSVERKSHSETVNHGGGSNKGTLVFIPGSVTKKHMEAMQKFTFDLLGGATGPLETTPRPLFAFVKMSTWDVDSLLRTQEGLKKLEFLLMSAPQPPVPDFIVKACENLANIYRASELTKANVARIAPAFLPQMGNTALPQVENTVLPQVENTVLPQVENTVLSQVDNTVFPQMDNTSFPQMDNSVFSRMEDTVSSQMENTFVPQMGNTIIPQMGSTIIPQMGNTVIPQMGNTVIPQISNTVIPQLSNTVIPQMGNTNVPQMGNPAERSLLPQFQDISQFSSFPSYMQGIPHSEGVIPPIQALYPPARSVHSSAQGLYPQLDDLCSPGHTVHPAAQDLYPPAHSLYPPPALAPLQFCPYPSYNMTPEPLGFETKPTPYSNEINW</sequence>
<reference evidence="3" key="2">
    <citation type="submission" date="2017-02" db="UniProtKB">
        <authorList>
            <consortium name="WormBaseParasite"/>
        </authorList>
    </citation>
    <scope>IDENTIFICATION</scope>
</reference>
<keyword evidence="2" id="KW-1185">Reference proteome</keyword>
<accession>A0A0K0D2S5</accession>
<dbReference type="Proteomes" id="UP000035642">
    <property type="component" value="Unassembled WGS sequence"/>
</dbReference>
<proteinExistence type="predicted"/>
<evidence type="ECO:0000313" key="2">
    <source>
        <dbReference type="Proteomes" id="UP000035642"/>
    </source>
</evidence>
<dbReference type="WBParaSite" id="ACAC_0000437001-mRNA-1">
    <property type="protein sequence ID" value="ACAC_0000437001-mRNA-1"/>
    <property type="gene ID" value="ACAC_0000437001"/>
</dbReference>
<organism evidence="2 3">
    <name type="scientific">Angiostrongylus cantonensis</name>
    <name type="common">Rat lungworm</name>
    <dbReference type="NCBI Taxonomy" id="6313"/>
    <lineage>
        <taxon>Eukaryota</taxon>
        <taxon>Metazoa</taxon>
        <taxon>Ecdysozoa</taxon>
        <taxon>Nematoda</taxon>
        <taxon>Chromadorea</taxon>
        <taxon>Rhabditida</taxon>
        <taxon>Rhabditina</taxon>
        <taxon>Rhabditomorpha</taxon>
        <taxon>Strongyloidea</taxon>
        <taxon>Metastrongylidae</taxon>
        <taxon>Angiostrongylus</taxon>
    </lineage>
</organism>
<feature type="region of interest" description="Disordered" evidence="1">
    <location>
        <begin position="373"/>
        <end position="400"/>
    </location>
</feature>
<reference evidence="2" key="1">
    <citation type="submission" date="2012-09" db="EMBL/GenBank/DDBJ databases">
        <authorList>
            <person name="Martin A.A."/>
        </authorList>
    </citation>
    <scope>NUCLEOTIDE SEQUENCE</scope>
</reference>
<feature type="compositionally biased region" description="Polar residues" evidence="1">
    <location>
        <begin position="39"/>
        <end position="48"/>
    </location>
</feature>
<name>A0A0K0D2S5_ANGCA</name>
<dbReference type="STRING" id="6313.A0A0K0D2S5"/>
<protein>
    <submittedName>
        <fullName evidence="3">Uncharacterized protein</fullName>
    </submittedName>
</protein>